<dbReference type="InterPro" id="IPR001087">
    <property type="entry name" value="GDSL"/>
</dbReference>
<evidence type="ECO:0000313" key="2">
    <source>
        <dbReference type="WBParaSite" id="SSTP_0000226700.1"/>
    </source>
</evidence>
<dbReference type="WBParaSite" id="TCONS_00011909.p1">
    <property type="protein sequence ID" value="TCONS_00011909.p1"/>
    <property type="gene ID" value="XLOC_006970"/>
</dbReference>
<dbReference type="GO" id="GO:0016788">
    <property type="term" value="F:hydrolase activity, acting on ester bonds"/>
    <property type="evidence" value="ECO:0007669"/>
    <property type="project" value="InterPro"/>
</dbReference>
<keyword evidence="1" id="KW-1185">Reference proteome</keyword>
<sequence>MLAKYFIPIFAISNIIFGILHQPKEVTCTSLYIFGDGLSDDGMEDDIFSYGFQRNSNGPVWCEYLRSKLNCKYYVNYAFSGAKSGLDNFYFKNWSGIYWQVGKFRNDRHKFDKGSVIILQTGGIIDLLSGEVEHSEILNNFKKSLEELINYLKEGRIIIMNLFDLSLAPGLLSNGGEKEVNEDLTISIASLNQKIRTITMKATHNNKLNNRVDIRIFDLNSSSFKFISNLNTTKPFTYQNLITTPLTVQEYAFYDSWHPTTNVHSGIASDLIEFLEDY</sequence>
<dbReference type="Pfam" id="PF00657">
    <property type="entry name" value="Lipase_GDSL"/>
    <property type="match status" value="1"/>
</dbReference>
<dbReference type="AlphaFoldDB" id="A0A0K0DYF2"/>
<evidence type="ECO:0000313" key="1">
    <source>
        <dbReference type="Proteomes" id="UP000035681"/>
    </source>
</evidence>
<organism evidence="2">
    <name type="scientific">Strongyloides stercoralis</name>
    <name type="common">Threadworm</name>
    <dbReference type="NCBI Taxonomy" id="6248"/>
    <lineage>
        <taxon>Eukaryota</taxon>
        <taxon>Metazoa</taxon>
        <taxon>Ecdysozoa</taxon>
        <taxon>Nematoda</taxon>
        <taxon>Chromadorea</taxon>
        <taxon>Rhabditida</taxon>
        <taxon>Tylenchina</taxon>
        <taxon>Panagrolaimomorpha</taxon>
        <taxon>Strongyloidoidea</taxon>
        <taxon>Strongyloididae</taxon>
        <taxon>Strongyloides</taxon>
    </lineage>
</organism>
<evidence type="ECO:0000313" key="3">
    <source>
        <dbReference type="WBParaSite" id="TCONS_00011909.p1"/>
    </source>
</evidence>
<dbReference type="Proteomes" id="UP000035681">
    <property type="component" value="Unplaced"/>
</dbReference>
<dbReference type="WBParaSite" id="SSTP_0000226700.1">
    <property type="protein sequence ID" value="SSTP_0000226700.1"/>
    <property type="gene ID" value="SSTP_0000226700"/>
</dbReference>
<proteinExistence type="predicted"/>
<name>A0A0K0DYF2_STRER</name>
<accession>A0A0K0DYF2</accession>
<dbReference type="InterPro" id="IPR036514">
    <property type="entry name" value="SGNH_hydro_sf"/>
</dbReference>
<dbReference type="SUPFAM" id="SSF52266">
    <property type="entry name" value="SGNH hydrolase"/>
    <property type="match status" value="1"/>
</dbReference>
<protein>
    <submittedName>
        <fullName evidence="3">SGNH hydrolase-type esterase domain-containing protein</fullName>
    </submittedName>
    <submittedName>
        <fullName evidence="2">SGNH_hydro domain-containing protein</fullName>
    </submittedName>
</protein>
<reference evidence="2" key="1">
    <citation type="submission" date="2015-08" db="UniProtKB">
        <authorList>
            <consortium name="WormBaseParasite"/>
        </authorList>
    </citation>
    <scope>IDENTIFICATION</scope>
</reference>
<dbReference type="Gene3D" id="3.40.50.1110">
    <property type="entry name" value="SGNH hydrolase"/>
    <property type="match status" value="1"/>
</dbReference>